<evidence type="ECO:0000256" key="1">
    <source>
        <dbReference type="ARBA" id="ARBA00009213"/>
    </source>
</evidence>
<name>A0A7W8QL96_9ACTN</name>
<dbReference type="HAMAP" id="MF_01812">
    <property type="entry name" value="Eis"/>
    <property type="match status" value="1"/>
</dbReference>
<dbReference type="Gene3D" id="3.30.1050.10">
    <property type="entry name" value="SCP2 sterol-binding domain"/>
    <property type="match status" value="1"/>
</dbReference>
<comment type="caution">
    <text evidence="6">The sequence shown here is derived from an EMBL/GenBank/DDBJ whole genome shotgun (WGS) entry which is preliminary data.</text>
</comment>
<dbReference type="Pfam" id="PF13527">
    <property type="entry name" value="Acetyltransf_9"/>
    <property type="match status" value="1"/>
</dbReference>
<dbReference type="PROSITE" id="PS51186">
    <property type="entry name" value="GNAT"/>
    <property type="match status" value="1"/>
</dbReference>
<gene>
    <name evidence="6" type="ORF">HDA36_002143</name>
</gene>
<dbReference type="PANTHER" id="PTHR37817">
    <property type="entry name" value="N-ACETYLTRANSFERASE EIS"/>
    <property type="match status" value="1"/>
</dbReference>
<keyword evidence="7" id="KW-1185">Reference proteome</keyword>
<evidence type="ECO:0000259" key="5">
    <source>
        <dbReference type="PROSITE" id="PS51186"/>
    </source>
</evidence>
<dbReference type="AlphaFoldDB" id="A0A7W8QL96"/>
<dbReference type="GO" id="GO:0030649">
    <property type="term" value="P:aminoglycoside antibiotic catabolic process"/>
    <property type="evidence" value="ECO:0007669"/>
    <property type="project" value="TreeGrafter"/>
</dbReference>
<dbReference type="Gene3D" id="3.40.630.30">
    <property type="match status" value="2"/>
</dbReference>
<dbReference type="SUPFAM" id="SSF55729">
    <property type="entry name" value="Acyl-CoA N-acyltransferases (Nat)"/>
    <property type="match status" value="1"/>
</dbReference>
<dbReference type="InterPro" id="IPR016181">
    <property type="entry name" value="Acyl_CoA_acyltransferase"/>
</dbReference>
<organism evidence="6 7">
    <name type="scientific">Nocardiopsis composta</name>
    <dbReference type="NCBI Taxonomy" id="157465"/>
    <lineage>
        <taxon>Bacteria</taxon>
        <taxon>Bacillati</taxon>
        <taxon>Actinomycetota</taxon>
        <taxon>Actinomycetes</taxon>
        <taxon>Streptosporangiales</taxon>
        <taxon>Nocardiopsidaceae</taxon>
        <taxon>Nocardiopsis</taxon>
    </lineage>
</organism>
<protein>
    <submittedName>
        <fullName evidence="6">Putative acetyltransferase</fullName>
    </submittedName>
</protein>
<dbReference type="Proteomes" id="UP000572635">
    <property type="component" value="Unassembled WGS sequence"/>
</dbReference>
<feature type="domain" description="N-acetyltransferase" evidence="5">
    <location>
        <begin position="7"/>
        <end position="152"/>
    </location>
</feature>
<reference evidence="6 7" key="1">
    <citation type="submission" date="2020-08" db="EMBL/GenBank/DDBJ databases">
        <title>Sequencing the genomes of 1000 actinobacteria strains.</title>
        <authorList>
            <person name="Klenk H.-P."/>
        </authorList>
    </citation>
    <scope>NUCLEOTIDE SEQUENCE [LARGE SCALE GENOMIC DNA]</scope>
    <source>
        <strain evidence="6 7">DSM 44551</strain>
    </source>
</reference>
<evidence type="ECO:0000256" key="3">
    <source>
        <dbReference type="ARBA" id="ARBA00023315"/>
    </source>
</evidence>
<feature type="binding site" evidence="4">
    <location>
        <begin position="84"/>
        <end position="86"/>
    </location>
    <ligand>
        <name>acetyl-CoA</name>
        <dbReference type="ChEBI" id="CHEBI:57288"/>
    </ligand>
</feature>
<keyword evidence="3 4" id="KW-0012">Acyltransferase</keyword>
<dbReference type="InterPro" id="IPR025559">
    <property type="entry name" value="Eis_dom"/>
</dbReference>
<feature type="binding site" evidence="4">
    <location>
        <begin position="120"/>
        <end position="121"/>
    </location>
    <ligand>
        <name>acetyl-CoA</name>
        <dbReference type="ChEBI" id="CHEBI:57288"/>
    </ligand>
</feature>
<dbReference type="InterPro" id="IPR041380">
    <property type="entry name" value="Acetyltransf_17"/>
</dbReference>
<sequence>MEHSPGLRFDEVPETRIDQALDVAYLAFHEKKEDARHKHHRDLLLGCERVGAYDGNAVAGLAAAFPFTLSVPGGDLPCAGVSFVCVAPTHRRRGALSGMLGELHRRSAEAGRAIAALWASEDAIYGRFGYGTATRAASVEIDARNPLRLRIDPDEGPLRLVDPAEAPALIGPYYERTRAARPGRIVRTEAWWREEWLPEKDEDDEAAGPPRVAVLGEPVAGYAIYRVKSRGEGLRPEVRLDDLEADTPAGAAALWRYLASIDLTDKVRAWNRPADDPLRLFAADGDQVKTTADSPALKLRLIDAGAALRARSWAAPVDLVLEVRDEHLPGNAGRHRLTASPEGCSYRPDGAAADLALDVRDLASCYLGGTRVADLVRAGLVDERTPAAAAALDAALRTELLPHTSDEF</sequence>
<accession>A0A7W8QL96</accession>
<proteinExistence type="inferred from homology"/>
<evidence type="ECO:0000256" key="2">
    <source>
        <dbReference type="ARBA" id="ARBA00022679"/>
    </source>
</evidence>
<dbReference type="EMBL" id="JACHDB010000001">
    <property type="protein sequence ID" value="MBB5432059.1"/>
    <property type="molecule type" value="Genomic_DNA"/>
</dbReference>
<dbReference type="InterPro" id="IPR051554">
    <property type="entry name" value="Acetyltransferase_Eis"/>
</dbReference>
<dbReference type="Pfam" id="PF17668">
    <property type="entry name" value="Acetyltransf_17"/>
    <property type="match status" value="1"/>
</dbReference>
<evidence type="ECO:0000313" key="7">
    <source>
        <dbReference type="Proteomes" id="UP000572635"/>
    </source>
</evidence>
<dbReference type="NCBIfam" id="NF002367">
    <property type="entry name" value="PRK01346.1-4"/>
    <property type="match status" value="1"/>
</dbReference>
<dbReference type="InterPro" id="IPR000182">
    <property type="entry name" value="GNAT_dom"/>
</dbReference>
<comment type="subunit">
    <text evidence="4">Homohexamer; trimer of dimers.</text>
</comment>
<dbReference type="RefSeq" id="WP_184391675.1">
    <property type="nucleotide sequence ID" value="NZ_BAAAJD010000035.1"/>
</dbReference>
<feature type="binding site" evidence="4">
    <location>
        <begin position="92"/>
        <end position="97"/>
    </location>
    <ligand>
        <name>acetyl-CoA</name>
        <dbReference type="ChEBI" id="CHEBI:57288"/>
    </ligand>
</feature>
<dbReference type="InterPro" id="IPR022902">
    <property type="entry name" value="NAcTrfase_Eis"/>
</dbReference>
<dbReference type="PANTHER" id="PTHR37817:SF1">
    <property type="entry name" value="N-ACETYLTRANSFERASE EIS"/>
    <property type="match status" value="1"/>
</dbReference>
<evidence type="ECO:0000313" key="6">
    <source>
        <dbReference type="EMBL" id="MBB5432059.1"/>
    </source>
</evidence>
<evidence type="ECO:0000256" key="4">
    <source>
        <dbReference type="HAMAP-Rule" id="MF_01812"/>
    </source>
</evidence>
<comment type="similarity">
    <text evidence="1 4">Belongs to the acetyltransferase Eis family.</text>
</comment>
<feature type="active site" description="Proton acceptor; via carboxylate" evidence="4">
    <location>
        <position position="408"/>
    </location>
</feature>
<dbReference type="InterPro" id="IPR036527">
    <property type="entry name" value="SCP2_sterol-bd_dom_sf"/>
</dbReference>
<keyword evidence="2 4" id="KW-0808">Transferase</keyword>
<feature type="active site" description="Proton donor" evidence="4">
    <location>
        <position position="125"/>
    </location>
</feature>
<dbReference type="GO" id="GO:0034069">
    <property type="term" value="F:aminoglycoside N-acetyltransferase activity"/>
    <property type="evidence" value="ECO:0007669"/>
    <property type="project" value="TreeGrafter"/>
</dbReference>
<dbReference type="SUPFAM" id="SSF55718">
    <property type="entry name" value="SCP-like"/>
    <property type="match status" value="1"/>
</dbReference>
<dbReference type="Pfam" id="PF13530">
    <property type="entry name" value="SCP2_2"/>
    <property type="match status" value="1"/>
</dbReference>